<dbReference type="Gene3D" id="3.40.50.300">
    <property type="entry name" value="P-loop containing nucleotide triphosphate hydrolases"/>
    <property type="match status" value="1"/>
</dbReference>
<keyword evidence="5 11" id="KW-0547">Nucleotide-binding</keyword>
<keyword evidence="14" id="KW-0812">Transmembrane</keyword>
<keyword evidence="14" id="KW-1133">Transmembrane helix</keyword>
<evidence type="ECO:0000256" key="11">
    <source>
        <dbReference type="PIRSR" id="PIRSR606689-1"/>
    </source>
</evidence>
<feature type="binding site" evidence="12">
    <location>
        <position position="37"/>
    </location>
    <ligand>
        <name>Mg(2+)</name>
        <dbReference type="ChEBI" id="CHEBI:18420"/>
    </ligand>
</feature>
<dbReference type="SMART" id="SM00177">
    <property type="entry name" value="ARF"/>
    <property type="match status" value="1"/>
</dbReference>
<comment type="similarity">
    <text evidence="2 13">Belongs to the small GTPase superfamily. Arf family.</text>
</comment>
<protein>
    <submittedName>
        <fullName evidence="15">ADP-ribosylation factor</fullName>
    </submittedName>
</protein>
<dbReference type="InterPro" id="IPR005225">
    <property type="entry name" value="Small_GTP-bd"/>
</dbReference>
<evidence type="ECO:0000313" key="15">
    <source>
        <dbReference type="EMBL" id="GBG26782.1"/>
    </source>
</evidence>
<evidence type="ECO:0000256" key="3">
    <source>
        <dbReference type="ARBA" id="ARBA00022448"/>
    </source>
</evidence>
<dbReference type="GO" id="GO:0016192">
    <property type="term" value="P:vesicle-mediated transport"/>
    <property type="evidence" value="ECO:0007669"/>
    <property type="project" value="UniProtKB-KW"/>
</dbReference>
<comment type="caution">
    <text evidence="15">The sequence shown here is derived from an EMBL/GenBank/DDBJ whole genome shotgun (WGS) entry which is preliminary data.</text>
</comment>
<dbReference type="InParanoid" id="A0A2R5G6U9"/>
<comment type="subcellular location">
    <subcellularLocation>
        <location evidence="1">Golgi apparatus</location>
    </subcellularLocation>
</comment>
<evidence type="ECO:0000256" key="6">
    <source>
        <dbReference type="ARBA" id="ARBA00022892"/>
    </source>
</evidence>
<evidence type="ECO:0000256" key="1">
    <source>
        <dbReference type="ARBA" id="ARBA00004555"/>
    </source>
</evidence>
<dbReference type="InterPro" id="IPR027417">
    <property type="entry name" value="P-loop_NTPase"/>
</dbReference>
<keyword evidence="14" id="KW-0472">Membrane</keyword>
<reference evidence="15 16" key="1">
    <citation type="submission" date="2017-12" db="EMBL/GenBank/DDBJ databases">
        <title>Sequencing, de novo assembly and annotation of complete genome of a new Thraustochytrid species, strain FCC1311.</title>
        <authorList>
            <person name="Sedici K."/>
            <person name="Godart F."/>
            <person name="Aiese Cigliano R."/>
            <person name="Sanseverino W."/>
            <person name="Barakat M."/>
            <person name="Ortet P."/>
            <person name="Marechal E."/>
            <person name="Cagnac O."/>
            <person name="Amato A."/>
        </authorList>
    </citation>
    <scope>NUCLEOTIDE SEQUENCE [LARGE SCALE GENOMIC DNA]</scope>
</reference>
<proteinExistence type="inferred from homology"/>
<evidence type="ECO:0000256" key="13">
    <source>
        <dbReference type="RuleBase" id="RU003925"/>
    </source>
</evidence>
<dbReference type="OrthoDB" id="2011769at2759"/>
<dbReference type="FunFam" id="3.40.50.300:FF:003500">
    <property type="entry name" value="ADP-ribosylation factor 1"/>
    <property type="match status" value="1"/>
</dbReference>
<accession>A0A2R5G6U9</accession>
<evidence type="ECO:0000256" key="7">
    <source>
        <dbReference type="ARBA" id="ARBA00022927"/>
    </source>
</evidence>
<dbReference type="SUPFAM" id="SSF52540">
    <property type="entry name" value="P-loop containing nucleoside triphosphate hydrolases"/>
    <property type="match status" value="1"/>
</dbReference>
<keyword evidence="10" id="KW-0449">Lipoprotein</keyword>
<dbReference type="NCBIfam" id="TIGR00231">
    <property type="entry name" value="small_GTP"/>
    <property type="match status" value="1"/>
</dbReference>
<dbReference type="GO" id="GO:0015031">
    <property type="term" value="P:protein transport"/>
    <property type="evidence" value="ECO:0007669"/>
    <property type="project" value="UniProtKB-KW"/>
</dbReference>
<evidence type="ECO:0000256" key="4">
    <source>
        <dbReference type="ARBA" id="ARBA00022707"/>
    </source>
</evidence>
<dbReference type="GO" id="GO:0005525">
    <property type="term" value="F:GTP binding"/>
    <property type="evidence" value="ECO:0007669"/>
    <property type="project" value="UniProtKB-KW"/>
</dbReference>
<dbReference type="PRINTS" id="PR00328">
    <property type="entry name" value="SAR1GTPBP"/>
</dbReference>
<sequence>MGALPSVFMDKMMSQWASYFTTEARLLMVGLDAAGKTTVLYRLKLGEVVTTIPTIGFNVETVQYQNINFTVWDIGGQNKIRALWRYYFANTNAINDDDSTSVDYDPDWYQKYEAEQKKRHREAVIANAGYGYLFGQVIGTSAYVLQTRHAGPQALSAGAFMGLCLSVGFLMRSL</sequence>
<evidence type="ECO:0000256" key="14">
    <source>
        <dbReference type="SAM" id="Phobius"/>
    </source>
</evidence>
<keyword evidence="7" id="KW-0653">Protein transport</keyword>
<dbReference type="InterPro" id="IPR024156">
    <property type="entry name" value="Small_GTPase_ARF"/>
</dbReference>
<dbReference type="Pfam" id="PF00025">
    <property type="entry name" value="Arf"/>
    <property type="match status" value="1"/>
</dbReference>
<dbReference type="InterPro" id="IPR006689">
    <property type="entry name" value="Small_GTPase_ARF/SAR"/>
</dbReference>
<keyword evidence="16" id="KW-1185">Reference proteome</keyword>
<keyword evidence="6" id="KW-0931">ER-Golgi transport</keyword>
<gene>
    <name evidence="15" type="ORF">FCC1311_030042</name>
</gene>
<dbReference type="GO" id="GO:0003924">
    <property type="term" value="F:GTPase activity"/>
    <property type="evidence" value="ECO:0007669"/>
    <property type="project" value="InterPro"/>
</dbReference>
<evidence type="ECO:0000256" key="8">
    <source>
        <dbReference type="ARBA" id="ARBA00023034"/>
    </source>
</evidence>
<feature type="binding site" evidence="11">
    <location>
        <begin position="30"/>
        <end position="37"/>
    </location>
    <ligand>
        <name>GTP</name>
        <dbReference type="ChEBI" id="CHEBI:37565"/>
    </ligand>
</feature>
<evidence type="ECO:0000256" key="9">
    <source>
        <dbReference type="ARBA" id="ARBA00023134"/>
    </source>
</evidence>
<feature type="binding site" evidence="12">
    <location>
        <position position="54"/>
    </location>
    <ligand>
        <name>Mg(2+)</name>
        <dbReference type="ChEBI" id="CHEBI:18420"/>
    </ligand>
</feature>
<name>A0A2R5G6U9_9STRA</name>
<evidence type="ECO:0000256" key="5">
    <source>
        <dbReference type="ARBA" id="ARBA00022741"/>
    </source>
</evidence>
<keyword evidence="4" id="KW-0519">Myristate</keyword>
<feature type="transmembrane region" description="Helical" evidence="14">
    <location>
        <begin position="151"/>
        <end position="171"/>
    </location>
</feature>
<evidence type="ECO:0000256" key="12">
    <source>
        <dbReference type="PIRSR" id="PIRSR606689-2"/>
    </source>
</evidence>
<keyword evidence="12" id="KW-0479">Metal-binding</keyword>
<keyword evidence="8" id="KW-0333">Golgi apparatus</keyword>
<evidence type="ECO:0000313" key="16">
    <source>
        <dbReference type="Proteomes" id="UP000241890"/>
    </source>
</evidence>
<organism evidence="15 16">
    <name type="scientific">Hondaea fermentalgiana</name>
    <dbReference type="NCBI Taxonomy" id="2315210"/>
    <lineage>
        <taxon>Eukaryota</taxon>
        <taxon>Sar</taxon>
        <taxon>Stramenopiles</taxon>
        <taxon>Bigyra</taxon>
        <taxon>Labyrinthulomycetes</taxon>
        <taxon>Thraustochytrida</taxon>
        <taxon>Thraustochytriidae</taxon>
        <taxon>Hondaea</taxon>
    </lineage>
</organism>
<feature type="binding site" evidence="11">
    <location>
        <position position="76"/>
    </location>
    <ligand>
        <name>GTP</name>
        <dbReference type="ChEBI" id="CHEBI:37565"/>
    </ligand>
</feature>
<dbReference type="GO" id="GO:0046872">
    <property type="term" value="F:metal ion binding"/>
    <property type="evidence" value="ECO:0007669"/>
    <property type="project" value="UniProtKB-KW"/>
</dbReference>
<keyword evidence="3" id="KW-0813">Transport</keyword>
<dbReference type="Proteomes" id="UP000241890">
    <property type="component" value="Unassembled WGS sequence"/>
</dbReference>
<dbReference type="AlphaFoldDB" id="A0A2R5G6U9"/>
<dbReference type="PROSITE" id="PS51417">
    <property type="entry name" value="ARF"/>
    <property type="match status" value="1"/>
</dbReference>
<keyword evidence="9 11" id="KW-0342">GTP-binding</keyword>
<dbReference type="PANTHER" id="PTHR11711">
    <property type="entry name" value="ADP RIBOSYLATION FACTOR-RELATED"/>
    <property type="match status" value="1"/>
</dbReference>
<feature type="transmembrane region" description="Helical" evidence="14">
    <location>
        <begin position="124"/>
        <end position="145"/>
    </location>
</feature>
<dbReference type="GO" id="GO:0005794">
    <property type="term" value="C:Golgi apparatus"/>
    <property type="evidence" value="ECO:0007669"/>
    <property type="project" value="UniProtKB-SubCell"/>
</dbReference>
<evidence type="ECO:0000256" key="10">
    <source>
        <dbReference type="ARBA" id="ARBA00023288"/>
    </source>
</evidence>
<keyword evidence="12" id="KW-0460">Magnesium</keyword>
<dbReference type="CDD" id="cd00878">
    <property type="entry name" value="Arf_Arl"/>
    <property type="match status" value="1"/>
</dbReference>
<evidence type="ECO:0000256" key="2">
    <source>
        <dbReference type="ARBA" id="ARBA00010290"/>
    </source>
</evidence>
<dbReference type="EMBL" id="BEYU01000023">
    <property type="protein sequence ID" value="GBG26782.1"/>
    <property type="molecule type" value="Genomic_DNA"/>
</dbReference>